<name>A0A417Y7K6_9ACTN</name>
<proteinExistence type="predicted"/>
<gene>
    <name evidence="1" type="ORF">D0Z08_02090</name>
</gene>
<reference evidence="1 2" key="1">
    <citation type="submission" date="2018-09" db="EMBL/GenBank/DDBJ databases">
        <title>Genome sequencing of Nocardioides immobilis CCTCC AB 2017083 for comparison to Nocardioides silvaticus.</title>
        <authorList>
            <person name="Li C."/>
            <person name="Wang G."/>
        </authorList>
    </citation>
    <scope>NUCLEOTIDE SEQUENCE [LARGE SCALE GENOMIC DNA]</scope>
    <source>
        <strain evidence="1 2">CCTCC AB 2017083</strain>
    </source>
</reference>
<sequence length="244" mass="25827">MATQQGQSRASSRSGTFRPVVSLFNPLGLVVPTTRTIVRISAQVATWAERQALGALRARLDVAAPARPPLAIAPGGEGTAAEPLRAKMDRLLDRALEQSTSTGRQELFGKIIDQLVPDEARIIGALSDGSVSPMLHVYARTISGGGGDPILENASLVGKMANVSLPQMTPVYVGHLLSLGLLETGPEDNQLKDEYQILGADSAVLRALKKGKRGPMEAKVEKYTIRLSVLGRDLWAAATAGELG</sequence>
<comment type="caution">
    <text evidence="1">The sequence shown here is derived from an EMBL/GenBank/DDBJ whole genome shotgun (WGS) entry which is preliminary data.</text>
</comment>
<dbReference type="OrthoDB" id="3783346at2"/>
<dbReference type="Proteomes" id="UP000283644">
    <property type="component" value="Unassembled WGS sequence"/>
</dbReference>
<evidence type="ECO:0000313" key="2">
    <source>
        <dbReference type="Proteomes" id="UP000283644"/>
    </source>
</evidence>
<dbReference type="AlphaFoldDB" id="A0A417Y7K6"/>
<dbReference type="InterPro" id="IPR025506">
    <property type="entry name" value="Abi_alpha"/>
</dbReference>
<keyword evidence="2" id="KW-1185">Reference proteome</keyword>
<dbReference type="Pfam" id="PF14337">
    <property type="entry name" value="Abi_alpha"/>
    <property type="match status" value="1"/>
</dbReference>
<dbReference type="EMBL" id="QXGH01000009">
    <property type="protein sequence ID" value="RHW28669.1"/>
    <property type="molecule type" value="Genomic_DNA"/>
</dbReference>
<dbReference type="Gene3D" id="3.30.110.190">
    <property type="match status" value="1"/>
</dbReference>
<organism evidence="1 2">
    <name type="scientific">Nocardioides immobilis</name>
    <dbReference type="NCBI Taxonomy" id="2049295"/>
    <lineage>
        <taxon>Bacteria</taxon>
        <taxon>Bacillati</taxon>
        <taxon>Actinomycetota</taxon>
        <taxon>Actinomycetes</taxon>
        <taxon>Propionibacteriales</taxon>
        <taxon>Nocardioidaceae</taxon>
        <taxon>Nocardioides</taxon>
    </lineage>
</organism>
<protein>
    <submittedName>
        <fullName evidence="1">DUF4393 domain-containing protein</fullName>
    </submittedName>
</protein>
<evidence type="ECO:0000313" key="1">
    <source>
        <dbReference type="EMBL" id="RHW28669.1"/>
    </source>
</evidence>
<accession>A0A417Y7K6</accession>